<dbReference type="EMBL" id="UXUI01007366">
    <property type="protein sequence ID" value="VDD87223.1"/>
    <property type="molecule type" value="Genomic_DNA"/>
</dbReference>
<protein>
    <submittedName>
        <fullName evidence="6">C3H1-type domain-containing protein</fullName>
    </submittedName>
</protein>
<dbReference type="InterPro" id="IPR012337">
    <property type="entry name" value="RNaseH-like_sf"/>
</dbReference>
<dbReference type="AlphaFoldDB" id="A0A0N4UYK1"/>
<evidence type="ECO:0000313" key="4">
    <source>
        <dbReference type="EMBL" id="VDD87223.1"/>
    </source>
</evidence>
<dbReference type="Pfam" id="PF04857">
    <property type="entry name" value="CAF1"/>
    <property type="match status" value="1"/>
</dbReference>
<reference evidence="6" key="1">
    <citation type="submission" date="2017-02" db="UniProtKB">
        <authorList>
            <consortium name="WormBaseParasite"/>
        </authorList>
    </citation>
    <scope>IDENTIFICATION</scope>
</reference>
<gene>
    <name evidence="4" type="ORF">EVEC_LOCUS2366</name>
</gene>
<dbReference type="PANTHER" id="PTHR15092">
    <property type="entry name" value="POLY A -SPECIFIC RIBONUCLEASE/TARGET OF EGR1, MEMBER 1"/>
    <property type="match status" value="1"/>
</dbReference>
<comment type="similarity">
    <text evidence="1">Belongs to the CAF1 family.</text>
</comment>
<dbReference type="Gene3D" id="3.30.420.10">
    <property type="entry name" value="Ribonuclease H-like superfamily/Ribonuclease H"/>
    <property type="match status" value="1"/>
</dbReference>
<dbReference type="Proteomes" id="UP000274131">
    <property type="component" value="Unassembled WGS sequence"/>
</dbReference>
<keyword evidence="2" id="KW-0862">Zinc</keyword>
<evidence type="ECO:0000313" key="6">
    <source>
        <dbReference type="WBParaSite" id="EVEC_0000265801-mRNA-1"/>
    </source>
</evidence>
<dbReference type="WBParaSite" id="EVEC_0000265801-mRNA-1">
    <property type="protein sequence ID" value="EVEC_0000265801-mRNA-1"/>
    <property type="gene ID" value="EVEC_0000265801"/>
</dbReference>
<keyword evidence="2" id="KW-0479">Metal-binding</keyword>
<dbReference type="GO" id="GO:0015030">
    <property type="term" value="C:Cajal body"/>
    <property type="evidence" value="ECO:0007669"/>
    <property type="project" value="TreeGrafter"/>
</dbReference>
<dbReference type="PANTHER" id="PTHR15092:SF37">
    <property type="entry name" value="TARGET OF EGR1 PROTEIN 1"/>
    <property type="match status" value="1"/>
</dbReference>
<dbReference type="OrthoDB" id="414075at2759"/>
<dbReference type="GO" id="GO:0000175">
    <property type="term" value="F:3'-5'-RNA exonuclease activity"/>
    <property type="evidence" value="ECO:0007669"/>
    <property type="project" value="TreeGrafter"/>
</dbReference>
<keyword evidence="5" id="KW-1185">Reference proteome</keyword>
<dbReference type="SUPFAM" id="SSF53098">
    <property type="entry name" value="Ribonuclease H-like"/>
    <property type="match status" value="1"/>
</dbReference>
<dbReference type="GO" id="GO:0034472">
    <property type="term" value="P:snRNA 3'-end processing"/>
    <property type="evidence" value="ECO:0007669"/>
    <property type="project" value="TreeGrafter"/>
</dbReference>
<reference evidence="4 5" key="2">
    <citation type="submission" date="2018-10" db="EMBL/GenBank/DDBJ databases">
        <authorList>
            <consortium name="Pathogen Informatics"/>
        </authorList>
    </citation>
    <scope>NUCLEOTIDE SEQUENCE [LARGE SCALE GENOMIC DNA]</scope>
</reference>
<accession>A0A0N4UYK1</accession>
<proteinExistence type="inferred from homology"/>
<dbReference type="InterPro" id="IPR006941">
    <property type="entry name" value="RNase_CAF1"/>
</dbReference>
<organism evidence="6">
    <name type="scientific">Enterobius vermicularis</name>
    <name type="common">Human pinworm</name>
    <dbReference type="NCBI Taxonomy" id="51028"/>
    <lineage>
        <taxon>Eukaryota</taxon>
        <taxon>Metazoa</taxon>
        <taxon>Ecdysozoa</taxon>
        <taxon>Nematoda</taxon>
        <taxon>Chromadorea</taxon>
        <taxon>Rhabditida</taxon>
        <taxon>Spirurina</taxon>
        <taxon>Oxyuridomorpha</taxon>
        <taxon>Oxyuroidea</taxon>
        <taxon>Oxyuridae</taxon>
        <taxon>Enterobius</taxon>
    </lineage>
</organism>
<evidence type="ECO:0000313" key="5">
    <source>
        <dbReference type="Proteomes" id="UP000274131"/>
    </source>
</evidence>
<sequence>MELSSSFRKSLYMASAEDAPRLGLDDGCKAAGRLAMFRSRTGRLSHIVVVEVNQKNFKTLWPYLLISLKEASFVAIDLELSGLGICQGWNSLNIEERYGAIREGARTRSILSLGISTFKLLKRKETRQKKRIRYKCQVFNILTFCMDPFIVEPSSLQFLVRNKFDLNRLVELGVPYYFSSSDKVKSTVIDGLENVKPFSLNLDGFQNDMPYRLRVDIATNFQENSLKILWKQILERNIPLMLHNGLVDLIFLYQQFYADLPEKLAEFVTNISDWFPDASACIYDSKYFSEYCVRMNASFLEYVFRKCQRENAVEASFSRLYVSIEFDSSMLSVSSLSDAIDIVSCQLPEGFYLADVKVNVPNEEERRCICPKYAVYGFCNSKSSCSLLHNIDAVLDVEELRQAKLRSRRKRRYDFSTKSIAVNNDEVQYLKGEQTKVAGLENPETKKNSTRCHKAGVDSFMTGFSMAYMSRMKLLRSGTFEFDCSNRLPLPGKMIPLVIRKYEHTARTHDHLEIWDSIKSERRKRLGSLGAVDQLQSE</sequence>
<feature type="domain" description="C3H1-type" evidence="3">
    <location>
        <begin position="369"/>
        <end position="392"/>
    </location>
</feature>
<dbReference type="InterPro" id="IPR000571">
    <property type="entry name" value="Znf_CCCH"/>
</dbReference>
<evidence type="ECO:0000256" key="1">
    <source>
        <dbReference type="ARBA" id="ARBA00008372"/>
    </source>
</evidence>
<feature type="zinc finger region" description="C3H1-type" evidence="2">
    <location>
        <begin position="369"/>
        <end position="392"/>
    </location>
</feature>
<dbReference type="STRING" id="51028.A0A0N4UYK1"/>
<dbReference type="GO" id="GO:0017069">
    <property type="term" value="F:snRNA binding"/>
    <property type="evidence" value="ECO:0007669"/>
    <property type="project" value="TreeGrafter"/>
</dbReference>
<dbReference type="InterPro" id="IPR051181">
    <property type="entry name" value="CAF1_poly(A)_ribonucleases"/>
</dbReference>
<keyword evidence="2" id="KW-0863">Zinc-finger</keyword>
<name>A0A0N4UYK1_ENTVE</name>
<evidence type="ECO:0000256" key="2">
    <source>
        <dbReference type="PROSITE-ProRule" id="PRU00723"/>
    </source>
</evidence>
<dbReference type="GO" id="GO:0008270">
    <property type="term" value="F:zinc ion binding"/>
    <property type="evidence" value="ECO:0007669"/>
    <property type="project" value="UniProtKB-KW"/>
</dbReference>
<dbReference type="PROSITE" id="PS50103">
    <property type="entry name" value="ZF_C3H1"/>
    <property type="match status" value="1"/>
</dbReference>
<dbReference type="InterPro" id="IPR036397">
    <property type="entry name" value="RNaseH_sf"/>
</dbReference>
<evidence type="ECO:0000259" key="3">
    <source>
        <dbReference type="PROSITE" id="PS50103"/>
    </source>
</evidence>